<feature type="transmembrane region" description="Helical" evidence="2">
    <location>
        <begin position="25"/>
        <end position="47"/>
    </location>
</feature>
<feature type="transmembrane region" description="Helical" evidence="2">
    <location>
        <begin position="59"/>
        <end position="80"/>
    </location>
</feature>
<dbReference type="Proteomes" id="UP000634780">
    <property type="component" value="Unassembled WGS sequence"/>
</dbReference>
<sequence length="507" mass="55314">MMLSILLLGFLVGDRTTTLLALLTVLLLRMTGVGAPATAVVLPIDAHRARSVARRALEVLRLGAGTALIVGLLVMAWVPIDHEGVDHKETVLEHEVLRHVPQVSGLTMPSWRAYIAALVLLWLVGVVWRYRILVILGDRTGPLSGQGASPTTRIPPLKGLYAGLRRQQSGPELLYRDHAPLVGLGVPWEEWAIALELLPAKGADGKPLRLQPIDASILHRAITLRVSELRGGREYPGDALHRLTVSDRVFRPGLRRGPAMDWLGGMSASTADANRASLLDHRWATALDLFGHERLRHYLTVRIGSWQEELVTTVLIRALTQGRVLHVEFQAYLLPPVAEVYHAVDRFAPVDPVVDGLEVLTKAAASMGRDMGAALGQVVSTSRSVARAARARRHYRRLVRGGYAIGHAPRVSVRELGAAEQFQNPFQFDDVARFISTLTLRVHTAIHAELKVRGYDTSALETQAQNIVNNINQGVQISGGNQHGPIAGGPGARAQRVTVPRPQMGAR</sequence>
<keyword evidence="2" id="KW-0812">Transmembrane</keyword>
<name>A0ABS0XI31_9ACTN</name>
<feature type="transmembrane region" description="Helical" evidence="2">
    <location>
        <begin position="111"/>
        <end position="130"/>
    </location>
</feature>
<reference evidence="3 4" key="1">
    <citation type="submission" date="2020-12" db="EMBL/GenBank/DDBJ databases">
        <title>Streptomyces typhae sp. nov., a novel endophytic actinomycete isolated from the root of cattail pollen (Typha angustifolia L.).</title>
        <authorList>
            <person name="Peng C."/>
            <person name="Liu C."/>
        </authorList>
    </citation>
    <scope>NUCLEOTIDE SEQUENCE [LARGE SCALE GENOMIC DNA]</scope>
    <source>
        <strain evidence="3 4">JCM 4753</strain>
    </source>
</reference>
<evidence type="ECO:0000256" key="1">
    <source>
        <dbReference type="SAM" id="MobiDB-lite"/>
    </source>
</evidence>
<proteinExistence type="predicted"/>
<feature type="region of interest" description="Disordered" evidence="1">
    <location>
        <begin position="482"/>
        <end position="507"/>
    </location>
</feature>
<keyword evidence="4" id="KW-1185">Reference proteome</keyword>
<protein>
    <submittedName>
        <fullName evidence="3">Uncharacterized protein</fullName>
    </submittedName>
</protein>
<keyword evidence="2" id="KW-1133">Transmembrane helix</keyword>
<comment type="caution">
    <text evidence="3">The sequence shown here is derived from an EMBL/GenBank/DDBJ whole genome shotgun (WGS) entry which is preliminary data.</text>
</comment>
<accession>A0ABS0XI31</accession>
<evidence type="ECO:0000256" key="2">
    <source>
        <dbReference type="SAM" id="Phobius"/>
    </source>
</evidence>
<dbReference type="RefSeq" id="WP_198897949.1">
    <property type="nucleotide sequence ID" value="NZ_JAEKOZ010000041.1"/>
</dbReference>
<evidence type="ECO:0000313" key="4">
    <source>
        <dbReference type="Proteomes" id="UP000634780"/>
    </source>
</evidence>
<evidence type="ECO:0000313" key="3">
    <source>
        <dbReference type="EMBL" id="MBJ3812641.1"/>
    </source>
</evidence>
<gene>
    <name evidence="3" type="ORF">JGB26_37170</name>
</gene>
<keyword evidence="2" id="KW-0472">Membrane</keyword>
<dbReference type="EMBL" id="JAEKOZ010000041">
    <property type="protein sequence ID" value="MBJ3812641.1"/>
    <property type="molecule type" value="Genomic_DNA"/>
</dbReference>
<organism evidence="3 4">
    <name type="scientific">Streptomyces flavofungini</name>
    <dbReference type="NCBI Taxonomy" id="68200"/>
    <lineage>
        <taxon>Bacteria</taxon>
        <taxon>Bacillati</taxon>
        <taxon>Actinomycetota</taxon>
        <taxon>Actinomycetes</taxon>
        <taxon>Kitasatosporales</taxon>
        <taxon>Streptomycetaceae</taxon>
        <taxon>Streptomyces</taxon>
    </lineage>
</organism>